<evidence type="ECO:0000313" key="3">
    <source>
        <dbReference type="Proteomes" id="UP000499080"/>
    </source>
</evidence>
<protein>
    <submittedName>
        <fullName evidence="2">Uncharacterized protein</fullName>
    </submittedName>
</protein>
<keyword evidence="3" id="KW-1185">Reference proteome</keyword>
<evidence type="ECO:0000256" key="1">
    <source>
        <dbReference type="SAM" id="MobiDB-lite"/>
    </source>
</evidence>
<feature type="region of interest" description="Disordered" evidence="1">
    <location>
        <begin position="77"/>
        <end position="109"/>
    </location>
</feature>
<proteinExistence type="predicted"/>
<dbReference type="Proteomes" id="UP000499080">
    <property type="component" value="Unassembled WGS sequence"/>
</dbReference>
<accession>A0A4Y2FTS9</accession>
<name>A0A4Y2FTS9_ARAVE</name>
<comment type="caution">
    <text evidence="2">The sequence shown here is derived from an EMBL/GenBank/DDBJ whole genome shotgun (WGS) entry which is preliminary data.</text>
</comment>
<evidence type="ECO:0000313" key="2">
    <source>
        <dbReference type="EMBL" id="GBM43778.1"/>
    </source>
</evidence>
<dbReference type="AlphaFoldDB" id="A0A4Y2FTS9"/>
<gene>
    <name evidence="2" type="ORF">AVEN_109630_1</name>
</gene>
<sequence length="195" mass="21640">MRSNNALINSFIQRQTFLLVPLKPRIFGRKRHELDSPNLDGHLPHHPSPCYNLPLKLSCGWQGSLDPLLRLSPKRSQNITFPQKKPSASDRPSPLLRGNLETARDRRARADPINRDHRQQLMVAGSDSSGSSCTALCRGSDRGATQPVGEFLLASFQPNNRRNSTPESNTTDCVLMGHCDVLLLIPVQIFAALIS</sequence>
<dbReference type="EMBL" id="BGPR01001041">
    <property type="protein sequence ID" value="GBM43778.1"/>
    <property type="molecule type" value="Genomic_DNA"/>
</dbReference>
<reference evidence="2 3" key="1">
    <citation type="journal article" date="2019" name="Sci. Rep.">
        <title>Orb-weaving spider Araneus ventricosus genome elucidates the spidroin gene catalogue.</title>
        <authorList>
            <person name="Kono N."/>
            <person name="Nakamura H."/>
            <person name="Ohtoshi R."/>
            <person name="Moran D.A.P."/>
            <person name="Shinohara A."/>
            <person name="Yoshida Y."/>
            <person name="Fujiwara M."/>
            <person name="Mori M."/>
            <person name="Tomita M."/>
            <person name="Arakawa K."/>
        </authorList>
    </citation>
    <scope>NUCLEOTIDE SEQUENCE [LARGE SCALE GENOMIC DNA]</scope>
</reference>
<organism evidence="2 3">
    <name type="scientific">Araneus ventricosus</name>
    <name type="common">Orbweaver spider</name>
    <name type="synonym">Epeira ventricosa</name>
    <dbReference type="NCBI Taxonomy" id="182803"/>
    <lineage>
        <taxon>Eukaryota</taxon>
        <taxon>Metazoa</taxon>
        <taxon>Ecdysozoa</taxon>
        <taxon>Arthropoda</taxon>
        <taxon>Chelicerata</taxon>
        <taxon>Arachnida</taxon>
        <taxon>Araneae</taxon>
        <taxon>Araneomorphae</taxon>
        <taxon>Entelegynae</taxon>
        <taxon>Araneoidea</taxon>
        <taxon>Araneidae</taxon>
        <taxon>Araneus</taxon>
    </lineage>
</organism>